<sequence length="345" mass="38345">MVSVGDSIRIAGTSVRSRLLETSIGVSAIDNLIGGLVPLPSIVIIDEINSRRYAPIIAKCFLSEGVSYRHDLFVASLKNSCEEILSSLPPKLDGQSRTDNDSKTKEPASGTDDLKIAWRYAAVGSVQSTLDRGRPPSLYDFTKSIKRENLESCHISCYPSTSQPSYSFADLWNSLSKELLSEEHSVDKSAKPKNSVNLLRAVIYDSSLPLWTDPEHLFKFMSHLRASICDSYSVVMLLINSSTISECIREKLYSFADIAFRLEAIDDSSEDALVMDVGKYVGYFRIVRLPSVNSVATFCPDSVDLVFEIHKNRFDIKRLHLPPAFDIKDESSGNFPSCQGFIDSF</sequence>
<dbReference type="GO" id="GO:0008033">
    <property type="term" value="P:tRNA processing"/>
    <property type="evidence" value="ECO:0007669"/>
    <property type="project" value="UniProtKB-KW"/>
</dbReference>
<accession>A0ABD6E408</accession>
<keyword evidence="7" id="KW-0819">tRNA processing</keyword>
<dbReference type="Pfam" id="PF05625">
    <property type="entry name" value="PAXNEB"/>
    <property type="match status" value="1"/>
</dbReference>
<evidence type="ECO:0000256" key="6">
    <source>
        <dbReference type="ARBA" id="ARBA00022490"/>
    </source>
</evidence>
<comment type="subcellular location">
    <subcellularLocation>
        <location evidence="2">Cytoplasm</location>
    </subcellularLocation>
    <subcellularLocation>
        <location evidence="1">Nucleus</location>
    </subcellularLocation>
</comment>
<dbReference type="PANTHER" id="PTHR12896">
    <property type="entry name" value="PAX6 NEIGHBOR PROTEIN PAXNEB"/>
    <property type="match status" value="1"/>
</dbReference>
<dbReference type="AlphaFoldDB" id="A0ABD6E408"/>
<dbReference type="InterPro" id="IPR027417">
    <property type="entry name" value="P-loop_NTPase"/>
</dbReference>
<evidence type="ECO:0000256" key="1">
    <source>
        <dbReference type="ARBA" id="ARBA00004123"/>
    </source>
</evidence>
<reference evidence="9 10" key="1">
    <citation type="submission" date="2024-08" db="EMBL/GenBank/DDBJ databases">
        <title>Gnathostoma spinigerum genome.</title>
        <authorList>
            <person name="Gonzalez-Bertolin B."/>
            <person name="Monzon S."/>
            <person name="Zaballos A."/>
            <person name="Jimenez P."/>
            <person name="Dekumyoy P."/>
            <person name="Varona S."/>
            <person name="Cuesta I."/>
            <person name="Sumanam S."/>
            <person name="Adisakwattana P."/>
            <person name="Gasser R.B."/>
            <person name="Hernandez-Gonzalez A."/>
            <person name="Young N.D."/>
            <person name="Perteguer M.J."/>
        </authorList>
    </citation>
    <scope>NUCLEOTIDE SEQUENCE [LARGE SCALE GENOMIC DNA]</scope>
    <source>
        <strain evidence="9">AL3</strain>
        <tissue evidence="9">Liver</tissue>
    </source>
</reference>
<evidence type="ECO:0000256" key="5">
    <source>
        <dbReference type="ARBA" id="ARBA00020265"/>
    </source>
</evidence>
<gene>
    <name evidence="9" type="ORF">AB6A40_000356</name>
</gene>
<comment type="similarity">
    <text evidence="4">Belongs to the ELP4 family.</text>
</comment>
<dbReference type="EMBL" id="JBGFUD010000095">
    <property type="protein sequence ID" value="MFH4973647.1"/>
    <property type="molecule type" value="Genomic_DNA"/>
</dbReference>
<keyword evidence="6" id="KW-0963">Cytoplasm</keyword>
<organism evidence="9 10">
    <name type="scientific">Gnathostoma spinigerum</name>
    <dbReference type="NCBI Taxonomy" id="75299"/>
    <lineage>
        <taxon>Eukaryota</taxon>
        <taxon>Metazoa</taxon>
        <taxon>Ecdysozoa</taxon>
        <taxon>Nematoda</taxon>
        <taxon>Chromadorea</taxon>
        <taxon>Rhabditida</taxon>
        <taxon>Spirurina</taxon>
        <taxon>Gnathostomatomorpha</taxon>
        <taxon>Gnathostomatoidea</taxon>
        <taxon>Gnathostomatidae</taxon>
        <taxon>Gnathostoma</taxon>
    </lineage>
</organism>
<dbReference type="GO" id="GO:0005737">
    <property type="term" value="C:cytoplasm"/>
    <property type="evidence" value="ECO:0007669"/>
    <property type="project" value="UniProtKB-SubCell"/>
</dbReference>
<evidence type="ECO:0000256" key="4">
    <source>
        <dbReference type="ARBA" id="ARBA00007573"/>
    </source>
</evidence>
<dbReference type="GO" id="GO:0005634">
    <property type="term" value="C:nucleus"/>
    <property type="evidence" value="ECO:0007669"/>
    <property type="project" value="UniProtKB-SubCell"/>
</dbReference>
<evidence type="ECO:0000313" key="10">
    <source>
        <dbReference type="Proteomes" id="UP001608902"/>
    </source>
</evidence>
<keyword evidence="8" id="KW-0539">Nucleus</keyword>
<evidence type="ECO:0000256" key="3">
    <source>
        <dbReference type="ARBA" id="ARBA00005043"/>
    </source>
</evidence>
<dbReference type="Gene3D" id="3.40.50.300">
    <property type="entry name" value="P-loop containing nucleotide triphosphate hydrolases"/>
    <property type="match status" value="1"/>
</dbReference>
<dbReference type="CDD" id="cd19494">
    <property type="entry name" value="Elp4"/>
    <property type="match status" value="1"/>
</dbReference>
<protein>
    <recommendedName>
        <fullName evidence="5">Elongator complex protein 4</fullName>
    </recommendedName>
</protein>
<dbReference type="InterPro" id="IPR008728">
    <property type="entry name" value="Elongator_complex_protein_4"/>
</dbReference>
<dbReference type="PANTHER" id="PTHR12896:SF1">
    <property type="entry name" value="ELONGATOR COMPLEX PROTEIN 4"/>
    <property type="match status" value="1"/>
</dbReference>
<evidence type="ECO:0000256" key="2">
    <source>
        <dbReference type="ARBA" id="ARBA00004496"/>
    </source>
</evidence>
<evidence type="ECO:0000313" key="9">
    <source>
        <dbReference type="EMBL" id="MFH4973647.1"/>
    </source>
</evidence>
<dbReference type="Proteomes" id="UP001608902">
    <property type="component" value="Unassembled WGS sequence"/>
</dbReference>
<comment type="caution">
    <text evidence="9">The sequence shown here is derived from an EMBL/GenBank/DDBJ whole genome shotgun (WGS) entry which is preliminary data.</text>
</comment>
<comment type="pathway">
    <text evidence="3">tRNA modification; 5-methoxycarbonylmethyl-2-thiouridine-tRNA biosynthesis.</text>
</comment>
<name>A0ABD6E408_9BILA</name>
<proteinExistence type="inferred from homology"/>
<keyword evidence="10" id="KW-1185">Reference proteome</keyword>
<evidence type="ECO:0000256" key="8">
    <source>
        <dbReference type="ARBA" id="ARBA00023242"/>
    </source>
</evidence>
<evidence type="ECO:0000256" key="7">
    <source>
        <dbReference type="ARBA" id="ARBA00022694"/>
    </source>
</evidence>